<name>C5J6U7_MESCH</name>
<dbReference type="KEGG" id="mco:MCJ_005050"/>
<protein>
    <submittedName>
        <fullName evidence="1">Uncharacterized protein</fullName>
    </submittedName>
</protein>
<dbReference type="Proteomes" id="UP000001491">
    <property type="component" value="Chromosome"/>
</dbReference>
<evidence type="ECO:0000313" key="1">
    <source>
        <dbReference type="EMBL" id="CAT05210.1"/>
    </source>
</evidence>
<dbReference type="Gene3D" id="3.40.50.10810">
    <property type="entry name" value="Tandem AAA-ATPase domain"/>
    <property type="match status" value="1"/>
</dbReference>
<sequence length="400" mass="46941">MLGVDKSLGKNKIVAEWAAYAFNKAIANIVIVVDAKQVDNWAYEIKNKFIKNRILAIKENKPLFAELINNTVFHIFIMSYTTFYALHSNIRIPFHLVIAEAKILKEHDSKISQAFLSISGLIQEMLLLSSSNFACQYEQLYIPIKLLKLLPDTINYLDFKKAINVEQDHQNINHFLKLIELQAYFITSTEIAQLPKVKEYKYMVEAPQEYFAKEKITFNNSKLEMQDLTNLRKLASGILIGENRKATIVSNYKINYIKKLIQPKTNYCIFYNFNEELEMIKESLSKFKIFEINKTKVELQEALKYEDNFIIAIQYKWGARGFKGLENKVFNQIYFSPSLNKEDFWQSYIRIYRPGQKQEVNFYYIAGKNSIELAIYHHLFQAKNFSLETFKTYIKKGNNE</sequence>
<reference evidence="2" key="1">
    <citation type="journal article" date="2009" name="BMC Bioinformatics">
        <title>The Mycoplasma conjunctivae genome sequencing, annotation and analysis.</title>
        <authorList>
            <person name="Calderon-Copete S.P."/>
            <person name="Wigger G."/>
            <person name="Wunderlin C."/>
            <person name="Schmidheini T."/>
            <person name="Frey J."/>
            <person name="Quail M.A."/>
            <person name="Falquet L."/>
        </authorList>
    </citation>
    <scope>NUCLEOTIDE SEQUENCE [LARGE SCALE GENOMIC DNA]</scope>
    <source>
        <strain evidence="2">ATCC 25834 / NCTC 10147 / HRC/581</strain>
    </source>
</reference>
<dbReference type="AlphaFoldDB" id="C5J6U7"/>
<evidence type="ECO:0000313" key="2">
    <source>
        <dbReference type="Proteomes" id="UP000001491"/>
    </source>
</evidence>
<dbReference type="InterPro" id="IPR027417">
    <property type="entry name" value="P-loop_NTPase"/>
</dbReference>
<accession>C5J6U7</accession>
<dbReference type="eggNOG" id="COG0553">
    <property type="taxonomic scope" value="Bacteria"/>
</dbReference>
<proteinExistence type="predicted"/>
<organism evidence="1 2">
    <name type="scientific">Mesomycoplasma conjunctivae (strain ATCC 25834 / NCTC 10147 / HRC/581)</name>
    <name type="common">Mycoplasma conjunctivae</name>
    <dbReference type="NCBI Taxonomy" id="572263"/>
    <lineage>
        <taxon>Bacteria</taxon>
        <taxon>Bacillati</taxon>
        <taxon>Mycoplasmatota</taxon>
        <taxon>Mycoplasmoidales</taxon>
        <taxon>Metamycoplasmataceae</taxon>
        <taxon>Mesomycoplasma</taxon>
    </lineage>
</organism>
<gene>
    <name evidence="1" type="ordered locus">MCJ_005050</name>
</gene>
<dbReference type="Gene3D" id="3.40.50.300">
    <property type="entry name" value="P-loop containing nucleotide triphosphate hydrolases"/>
    <property type="match status" value="1"/>
</dbReference>
<dbReference type="EMBL" id="FM864216">
    <property type="protein sequence ID" value="CAT05210.1"/>
    <property type="molecule type" value="Genomic_DNA"/>
</dbReference>
<dbReference type="HOGENOM" id="CLU_688523_0_0_14"/>
<dbReference type="InterPro" id="IPR038718">
    <property type="entry name" value="SNF2-like_sf"/>
</dbReference>
<dbReference type="SUPFAM" id="SSF52540">
    <property type="entry name" value="P-loop containing nucleoside triphosphate hydrolases"/>
    <property type="match status" value="1"/>
</dbReference>
<keyword evidence="2" id="KW-1185">Reference proteome</keyword>